<evidence type="ECO:0000313" key="1">
    <source>
        <dbReference type="EMBL" id="MPN51978.1"/>
    </source>
</evidence>
<accession>A0A645IKZ8</accession>
<organism evidence="1">
    <name type="scientific">bioreactor metagenome</name>
    <dbReference type="NCBI Taxonomy" id="1076179"/>
    <lineage>
        <taxon>unclassified sequences</taxon>
        <taxon>metagenomes</taxon>
        <taxon>ecological metagenomes</taxon>
    </lineage>
</organism>
<name>A0A645IKZ8_9ZZZZ</name>
<sequence length="88" mass="9655">MSGKHGVAALQHLERGLPFIEHHLNFLAITIGLHIEGGAGDHRPGVVGVHYKRSFMLGIYIKIGLTIDPHFSFSQPEFLRIADTGISI</sequence>
<dbReference type="EMBL" id="VSSQ01117635">
    <property type="protein sequence ID" value="MPN51978.1"/>
    <property type="molecule type" value="Genomic_DNA"/>
</dbReference>
<dbReference type="AlphaFoldDB" id="A0A645IKZ8"/>
<proteinExistence type="predicted"/>
<gene>
    <name evidence="1" type="ORF">SDC9_199630</name>
</gene>
<reference evidence="1" key="1">
    <citation type="submission" date="2019-08" db="EMBL/GenBank/DDBJ databases">
        <authorList>
            <person name="Kucharzyk K."/>
            <person name="Murdoch R.W."/>
            <person name="Higgins S."/>
            <person name="Loffler F."/>
        </authorList>
    </citation>
    <scope>NUCLEOTIDE SEQUENCE</scope>
</reference>
<protein>
    <submittedName>
        <fullName evidence="1">Uncharacterized protein</fullName>
    </submittedName>
</protein>
<comment type="caution">
    <text evidence="1">The sequence shown here is derived from an EMBL/GenBank/DDBJ whole genome shotgun (WGS) entry which is preliminary data.</text>
</comment>